<dbReference type="RefSeq" id="WP_002693091.1">
    <property type="nucleotide sequence ID" value="NZ_AAWS01000001.1"/>
</dbReference>
<feature type="transmembrane region" description="Helical" evidence="3">
    <location>
        <begin position="235"/>
        <end position="256"/>
    </location>
</feature>
<gene>
    <name evidence="6" type="ORF">M23134_02130</name>
</gene>
<organism evidence="6 7">
    <name type="scientific">Microscilla marina ATCC 23134</name>
    <dbReference type="NCBI Taxonomy" id="313606"/>
    <lineage>
        <taxon>Bacteria</taxon>
        <taxon>Pseudomonadati</taxon>
        <taxon>Bacteroidota</taxon>
        <taxon>Cytophagia</taxon>
        <taxon>Cytophagales</taxon>
        <taxon>Microscillaceae</taxon>
        <taxon>Microscilla</taxon>
    </lineage>
</organism>
<dbReference type="SUPFAM" id="SSF55073">
    <property type="entry name" value="Nucleotide cyclase"/>
    <property type="match status" value="1"/>
</dbReference>
<dbReference type="InterPro" id="IPR001054">
    <property type="entry name" value="A/G_cyclase"/>
</dbReference>
<dbReference type="GO" id="GO:0035556">
    <property type="term" value="P:intracellular signal transduction"/>
    <property type="evidence" value="ECO:0007669"/>
    <property type="project" value="InterPro"/>
</dbReference>
<dbReference type="SUPFAM" id="SSF48452">
    <property type="entry name" value="TPR-like"/>
    <property type="match status" value="1"/>
</dbReference>
<dbReference type="GO" id="GO:0009190">
    <property type="term" value="P:cyclic nucleotide biosynthetic process"/>
    <property type="evidence" value="ECO:0007669"/>
    <property type="project" value="InterPro"/>
</dbReference>
<dbReference type="EMBL" id="AAWS01000001">
    <property type="protein sequence ID" value="EAY32101.1"/>
    <property type="molecule type" value="Genomic_DNA"/>
</dbReference>
<dbReference type="Gene3D" id="3.30.70.1230">
    <property type="entry name" value="Nucleotide cyclase"/>
    <property type="match status" value="1"/>
</dbReference>
<dbReference type="eggNOG" id="COG0457">
    <property type="taxonomic scope" value="Bacteria"/>
</dbReference>
<dbReference type="InterPro" id="IPR011990">
    <property type="entry name" value="TPR-like_helical_dom_sf"/>
</dbReference>
<proteinExistence type="predicted"/>
<feature type="coiled-coil region" evidence="2">
    <location>
        <begin position="258"/>
        <end position="299"/>
    </location>
</feature>
<dbReference type="PROSITE" id="PS50125">
    <property type="entry name" value="GUANYLATE_CYCLASE_2"/>
    <property type="match status" value="1"/>
</dbReference>
<feature type="non-terminal residue" evidence="6">
    <location>
        <position position="365"/>
    </location>
</feature>
<protein>
    <submittedName>
        <fullName evidence="6">Adenylate and Guanylate cyclase catalytic domain protein</fullName>
    </submittedName>
</protein>
<evidence type="ECO:0000256" key="2">
    <source>
        <dbReference type="SAM" id="Coils"/>
    </source>
</evidence>
<feature type="chain" id="PRO_5002642057" evidence="4">
    <location>
        <begin position="22"/>
        <end position="365"/>
    </location>
</feature>
<evidence type="ECO:0000259" key="5">
    <source>
        <dbReference type="PROSITE" id="PS50125"/>
    </source>
</evidence>
<dbReference type="PANTHER" id="PTHR10098">
    <property type="entry name" value="RAPSYN-RELATED"/>
    <property type="match status" value="1"/>
</dbReference>
<sequence>MKKATLFLFLCLLMTTQGVYAQQCARLDSLRRIIRLSKDIKVHIDALNMLSAEYAKESPDGAALVFARKALNLAKKYKHEKGRADALVNIGLIDYKELTEYKKAIKHFKEALTIYTKLGDKSKVAETQEVIGKFYFDLFYLRSDQGNYRNALEYYQKALALRKELGHKKQMAKIYEVISELYGHLNESQKAIDALIEAEKLLEDLGESKTNSTRLISKYKAKYEQIQALEKRNQYYLIGGIALLAVLALVLLFTAMRRKKVAQQMKQQKDTVVQQKKELEEQASTIAKQKSIVENAKEEIESFSLVPSYVFDEIREQGYYEPRQYDKVSVLFADLEDFTNVSQGMGSDKLVEELNVTFNKFDEIS</sequence>
<dbReference type="InterPro" id="IPR019734">
    <property type="entry name" value="TPR_rpt"/>
</dbReference>
<dbReference type="AlphaFoldDB" id="A1ZCU9"/>
<name>A1ZCU9_MICM2</name>
<evidence type="ECO:0000256" key="4">
    <source>
        <dbReference type="SAM" id="SignalP"/>
    </source>
</evidence>
<evidence type="ECO:0000256" key="1">
    <source>
        <dbReference type="PROSITE-ProRule" id="PRU00339"/>
    </source>
</evidence>
<accession>A1ZCU9</accession>
<keyword evidence="3" id="KW-0472">Membrane</keyword>
<keyword evidence="7" id="KW-1185">Reference proteome</keyword>
<feature type="signal peptide" evidence="4">
    <location>
        <begin position="1"/>
        <end position="21"/>
    </location>
</feature>
<comment type="caution">
    <text evidence="6">The sequence shown here is derived from an EMBL/GenBank/DDBJ whole genome shotgun (WGS) entry which is preliminary data.</text>
</comment>
<feature type="repeat" description="TPR" evidence="1">
    <location>
        <begin position="132"/>
        <end position="165"/>
    </location>
</feature>
<dbReference type="Pfam" id="PF13181">
    <property type="entry name" value="TPR_8"/>
    <property type="match status" value="1"/>
</dbReference>
<keyword evidence="4" id="KW-0732">Signal</keyword>
<dbReference type="eggNOG" id="COG2114">
    <property type="taxonomic scope" value="Bacteria"/>
</dbReference>
<keyword evidence="2" id="KW-0175">Coiled coil</keyword>
<dbReference type="GO" id="GO:0004016">
    <property type="term" value="F:adenylate cyclase activity"/>
    <property type="evidence" value="ECO:0007669"/>
    <property type="project" value="UniProtKB-ARBA"/>
</dbReference>
<dbReference type="InterPro" id="IPR029787">
    <property type="entry name" value="Nucleotide_cyclase"/>
</dbReference>
<dbReference type="OrthoDB" id="443153at2"/>
<evidence type="ECO:0000256" key="3">
    <source>
        <dbReference type="SAM" id="Phobius"/>
    </source>
</evidence>
<keyword evidence="3" id="KW-1133">Transmembrane helix</keyword>
<evidence type="ECO:0000313" key="7">
    <source>
        <dbReference type="Proteomes" id="UP000004095"/>
    </source>
</evidence>
<dbReference type="Gene3D" id="1.25.40.10">
    <property type="entry name" value="Tetratricopeptide repeat domain"/>
    <property type="match status" value="2"/>
</dbReference>
<feature type="domain" description="Guanylate cyclase" evidence="5">
    <location>
        <begin position="329"/>
        <end position="365"/>
    </location>
</feature>
<dbReference type="Pfam" id="PF13424">
    <property type="entry name" value="TPR_12"/>
    <property type="match status" value="1"/>
</dbReference>
<reference evidence="6 7" key="1">
    <citation type="submission" date="2007-01" db="EMBL/GenBank/DDBJ databases">
        <authorList>
            <person name="Haygood M."/>
            <person name="Podell S."/>
            <person name="Anderson C."/>
            <person name="Hopkinson B."/>
            <person name="Roe K."/>
            <person name="Barbeau K."/>
            <person name="Gaasterland T."/>
            <person name="Ferriera S."/>
            <person name="Johnson J."/>
            <person name="Kravitz S."/>
            <person name="Beeson K."/>
            <person name="Sutton G."/>
            <person name="Rogers Y.-H."/>
            <person name="Friedman R."/>
            <person name="Frazier M."/>
            <person name="Venter J.C."/>
        </authorList>
    </citation>
    <scope>NUCLEOTIDE SEQUENCE [LARGE SCALE GENOMIC DNA]</scope>
    <source>
        <strain evidence="6 7">ATCC 23134</strain>
    </source>
</reference>
<keyword evidence="3" id="KW-0812">Transmembrane</keyword>
<keyword evidence="1" id="KW-0802">TPR repeat</keyword>
<dbReference type="PROSITE" id="PS50005">
    <property type="entry name" value="TPR"/>
    <property type="match status" value="1"/>
</dbReference>
<dbReference type="Proteomes" id="UP000004095">
    <property type="component" value="Unassembled WGS sequence"/>
</dbReference>
<dbReference type="SMART" id="SM00028">
    <property type="entry name" value="TPR"/>
    <property type="match status" value="3"/>
</dbReference>
<evidence type="ECO:0000313" key="6">
    <source>
        <dbReference type="EMBL" id="EAY32101.1"/>
    </source>
</evidence>